<keyword evidence="4" id="KW-1185">Reference proteome</keyword>
<sequence length="283" mass="31565">MKSECFSILLSIYFTFGRAEYLDMSYDVGEESMFWPVGNGFTRADVTRDYQPAGYWYHNEMLSFPEHISTHMDAPSHFAENGWTVDQIPLEHLMGPAVKIDISDKVASDQKAILTTDDLSDWWRKYGDFPNGTIVFVYTGWGSRYGNQTAYFGSNSTNSSTFRFPAISVGAAQILTQYERTTGYQILGVGMDTPSLDESDSQTFKVHQELFAANIYGLENVANLEKLPVTGATVTIMPIKIKDGSGGPVRIIAKLPEVNAASDKSLTRSSLSLLLTLLLFIYY</sequence>
<dbReference type="InterPro" id="IPR037175">
    <property type="entry name" value="KFase_sf"/>
</dbReference>
<dbReference type="Gene3D" id="3.50.30.50">
    <property type="entry name" value="Putative cyclase"/>
    <property type="match status" value="1"/>
</dbReference>
<dbReference type="GO" id="GO:0019441">
    <property type="term" value="P:L-tryptophan catabolic process to kynurenine"/>
    <property type="evidence" value="ECO:0007669"/>
    <property type="project" value="InterPro"/>
</dbReference>
<evidence type="ECO:0008006" key="5">
    <source>
        <dbReference type="Google" id="ProtNLM"/>
    </source>
</evidence>
<reference evidence="3 4" key="1">
    <citation type="submission" date="2024-05" db="EMBL/GenBank/DDBJ databases">
        <authorList>
            <person name="Wallberg A."/>
        </authorList>
    </citation>
    <scope>NUCLEOTIDE SEQUENCE [LARGE SCALE GENOMIC DNA]</scope>
</reference>
<keyword evidence="2" id="KW-0732">Signal</keyword>
<evidence type="ECO:0000313" key="4">
    <source>
        <dbReference type="Proteomes" id="UP001497623"/>
    </source>
</evidence>
<feature type="signal peptide" evidence="2">
    <location>
        <begin position="1"/>
        <end position="19"/>
    </location>
</feature>
<dbReference type="AlphaFoldDB" id="A0AAV2S8H4"/>
<feature type="chain" id="PRO_5043965750" description="Kynurenine formamidase" evidence="2">
    <location>
        <begin position="20"/>
        <end position="283"/>
    </location>
</feature>
<evidence type="ECO:0000313" key="3">
    <source>
        <dbReference type="EMBL" id="CAL4173186.1"/>
    </source>
</evidence>
<protein>
    <recommendedName>
        <fullName evidence="5">Kynurenine formamidase</fullName>
    </recommendedName>
</protein>
<dbReference type="Proteomes" id="UP001497623">
    <property type="component" value="Unassembled WGS sequence"/>
</dbReference>
<comment type="caution">
    <text evidence="3">The sequence shown here is derived from an EMBL/GenBank/DDBJ whole genome shotgun (WGS) entry which is preliminary data.</text>
</comment>
<organism evidence="3 4">
    <name type="scientific">Meganyctiphanes norvegica</name>
    <name type="common">Northern krill</name>
    <name type="synonym">Thysanopoda norvegica</name>
    <dbReference type="NCBI Taxonomy" id="48144"/>
    <lineage>
        <taxon>Eukaryota</taxon>
        <taxon>Metazoa</taxon>
        <taxon>Ecdysozoa</taxon>
        <taxon>Arthropoda</taxon>
        <taxon>Crustacea</taxon>
        <taxon>Multicrustacea</taxon>
        <taxon>Malacostraca</taxon>
        <taxon>Eumalacostraca</taxon>
        <taxon>Eucarida</taxon>
        <taxon>Euphausiacea</taxon>
        <taxon>Euphausiidae</taxon>
        <taxon>Meganyctiphanes</taxon>
    </lineage>
</organism>
<dbReference type="GO" id="GO:0004061">
    <property type="term" value="F:arylformamidase activity"/>
    <property type="evidence" value="ECO:0007669"/>
    <property type="project" value="InterPro"/>
</dbReference>
<comment type="similarity">
    <text evidence="1">Belongs to the Cyclase 1 superfamily.</text>
</comment>
<gene>
    <name evidence="3" type="ORF">MNOR_LOCUS34367</name>
</gene>
<dbReference type="InterPro" id="IPR007325">
    <property type="entry name" value="KFase/CYL"/>
</dbReference>
<dbReference type="PANTHER" id="PTHR31118:SF12">
    <property type="entry name" value="CYCLASE-LIKE PROTEIN 2"/>
    <property type="match status" value="1"/>
</dbReference>
<name>A0AAV2S8H4_MEGNR</name>
<dbReference type="Pfam" id="PF04199">
    <property type="entry name" value="Cyclase"/>
    <property type="match status" value="1"/>
</dbReference>
<evidence type="ECO:0000256" key="1">
    <source>
        <dbReference type="ARBA" id="ARBA00007865"/>
    </source>
</evidence>
<proteinExistence type="inferred from homology"/>
<accession>A0AAV2S8H4</accession>
<evidence type="ECO:0000256" key="2">
    <source>
        <dbReference type="SAM" id="SignalP"/>
    </source>
</evidence>
<dbReference type="PANTHER" id="PTHR31118">
    <property type="entry name" value="CYCLASE-LIKE PROTEIN 2"/>
    <property type="match status" value="1"/>
</dbReference>
<dbReference type="SUPFAM" id="SSF102198">
    <property type="entry name" value="Putative cyclase"/>
    <property type="match status" value="1"/>
</dbReference>
<dbReference type="EMBL" id="CAXKWB010052645">
    <property type="protein sequence ID" value="CAL4173186.1"/>
    <property type="molecule type" value="Genomic_DNA"/>
</dbReference>